<sequence>MYKADQPIPSFLPSFLSFIHLPSLLTQSADPDLSNCFVLLPLSSRYPSPTTTTASTRPLYPGLDIHHHSIFRPSLIKRWGTISNH</sequence>
<organism evidence="1 2">
    <name type="scientific">Aspergillus luchuensis (strain CBS 106.47)</name>
    <dbReference type="NCBI Taxonomy" id="1137211"/>
    <lineage>
        <taxon>Eukaryota</taxon>
        <taxon>Fungi</taxon>
        <taxon>Dikarya</taxon>
        <taxon>Ascomycota</taxon>
        <taxon>Pezizomycotina</taxon>
        <taxon>Eurotiomycetes</taxon>
        <taxon>Eurotiomycetidae</taxon>
        <taxon>Eurotiales</taxon>
        <taxon>Aspergillaceae</taxon>
        <taxon>Aspergillus</taxon>
        <taxon>Aspergillus subgen. Circumdati</taxon>
    </lineage>
</organism>
<dbReference type="VEuPathDB" id="FungiDB:ASPFODRAFT_47623"/>
<dbReference type="EMBL" id="KV878243">
    <property type="protein sequence ID" value="OJZ85053.1"/>
    <property type="molecule type" value="Genomic_DNA"/>
</dbReference>
<reference evidence="2" key="1">
    <citation type="journal article" date="2017" name="Genome Biol.">
        <title>Comparative genomics reveals high biological diversity and specific adaptations in the industrially and medically important fungal genus Aspergillus.</title>
        <authorList>
            <person name="de Vries R.P."/>
            <person name="Riley R."/>
            <person name="Wiebenga A."/>
            <person name="Aguilar-Osorio G."/>
            <person name="Amillis S."/>
            <person name="Uchima C.A."/>
            <person name="Anderluh G."/>
            <person name="Asadollahi M."/>
            <person name="Askin M."/>
            <person name="Barry K."/>
            <person name="Battaglia E."/>
            <person name="Bayram O."/>
            <person name="Benocci T."/>
            <person name="Braus-Stromeyer S.A."/>
            <person name="Caldana C."/>
            <person name="Canovas D."/>
            <person name="Cerqueira G.C."/>
            <person name="Chen F."/>
            <person name="Chen W."/>
            <person name="Choi C."/>
            <person name="Clum A."/>
            <person name="Dos Santos R.A."/>
            <person name="Damasio A.R."/>
            <person name="Diallinas G."/>
            <person name="Emri T."/>
            <person name="Fekete E."/>
            <person name="Flipphi M."/>
            <person name="Freyberg S."/>
            <person name="Gallo A."/>
            <person name="Gournas C."/>
            <person name="Habgood R."/>
            <person name="Hainaut M."/>
            <person name="Harispe M.L."/>
            <person name="Henrissat B."/>
            <person name="Hilden K.S."/>
            <person name="Hope R."/>
            <person name="Hossain A."/>
            <person name="Karabika E."/>
            <person name="Karaffa L."/>
            <person name="Karanyi Z."/>
            <person name="Krasevec N."/>
            <person name="Kuo A."/>
            <person name="Kusch H."/>
            <person name="LaButti K."/>
            <person name="Lagendijk E.L."/>
            <person name="Lapidus A."/>
            <person name="Levasseur A."/>
            <person name="Lindquist E."/>
            <person name="Lipzen A."/>
            <person name="Logrieco A.F."/>
            <person name="MacCabe A."/>
            <person name="Maekelae M.R."/>
            <person name="Malavazi I."/>
            <person name="Melin P."/>
            <person name="Meyer V."/>
            <person name="Mielnichuk N."/>
            <person name="Miskei M."/>
            <person name="Molnar A.P."/>
            <person name="Mule G."/>
            <person name="Ngan C.Y."/>
            <person name="Orejas M."/>
            <person name="Orosz E."/>
            <person name="Ouedraogo J.P."/>
            <person name="Overkamp K.M."/>
            <person name="Park H.-S."/>
            <person name="Perrone G."/>
            <person name="Piumi F."/>
            <person name="Punt P.J."/>
            <person name="Ram A.F."/>
            <person name="Ramon A."/>
            <person name="Rauscher S."/>
            <person name="Record E."/>
            <person name="Riano-Pachon D.M."/>
            <person name="Robert V."/>
            <person name="Roehrig J."/>
            <person name="Ruller R."/>
            <person name="Salamov A."/>
            <person name="Salih N.S."/>
            <person name="Samson R.A."/>
            <person name="Sandor E."/>
            <person name="Sanguinetti M."/>
            <person name="Schuetze T."/>
            <person name="Sepcic K."/>
            <person name="Shelest E."/>
            <person name="Sherlock G."/>
            <person name="Sophianopoulou V."/>
            <person name="Squina F.M."/>
            <person name="Sun H."/>
            <person name="Susca A."/>
            <person name="Todd R.B."/>
            <person name="Tsang A."/>
            <person name="Unkles S.E."/>
            <person name="van de Wiele N."/>
            <person name="van Rossen-Uffink D."/>
            <person name="Oliveira J.V."/>
            <person name="Vesth T.C."/>
            <person name="Visser J."/>
            <person name="Yu J.-H."/>
            <person name="Zhou M."/>
            <person name="Andersen M.R."/>
            <person name="Archer D.B."/>
            <person name="Baker S.E."/>
            <person name="Benoit I."/>
            <person name="Brakhage A.A."/>
            <person name="Braus G.H."/>
            <person name="Fischer R."/>
            <person name="Frisvad J.C."/>
            <person name="Goldman G.H."/>
            <person name="Houbraken J."/>
            <person name="Oakley B."/>
            <person name="Pocsi I."/>
            <person name="Scazzocchio C."/>
            <person name="Seiboth B."/>
            <person name="vanKuyk P.A."/>
            <person name="Wortman J."/>
            <person name="Dyer P.S."/>
            <person name="Grigoriev I.V."/>
        </authorList>
    </citation>
    <scope>NUCLEOTIDE SEQUENCE [LARGE SCALE GENOMIC DNA]</scope>
    <source>
        <strain evidence="2">CBS 106.47</strain>
    </source>
</reference>
<evidence type="ECO:0000313" key="1">
    <source>
        <dbReference type="EMBL" id="OJZ85053.1"/>
    </source>
</evidence>
<gene>
    <name evidence="1" type="ORF">ASPFODRAFT_47623</name>
</gene>
<dbReference type="AlphaFoldDB" id="A0A1M3TE81"/>
<dbReference type="Proteomes" id="UP000184063">
    <property type="component" value="Unassembled WGS sequence"/>
</dbReference>
<name>A0A1M3TE81_ASPLC</name>
<proteinExistence type="predicted"/>
<protein>
    <submittedName>
        <fullName evidence="1">Uncharacterized protein</fullName>
    </submittedName>
</protein>
<accession>A0A1M3TE81</accession>
<evidence type="ECO:0000313" key="2">
    <source>
        <dbReference type="Proteomes" id="UP000184063"/>
    </source>
</evidence>